<evidence type="ECO:0000256" key="4">
    <source>
        <dbReference type="SAM" id="MobiDB-lite"/>
    </source>
</evidence>
<dbReference type="CDD" id="cd14358">
    <property type="entry name" value="UBA_NAC_euk"/>
    <property type="match status" value="1"/>
</dbReference>
<keyword evidence="7" id="KW-1185">Reference proteome</keyword>
<feature type="compositionally biased region" description="Acidic residues" evidence="4">
    <location>
        <begin position="89"/>
        <end position="98"/>
    </location>
</feature>
<comment type="caution">
    <text evidence="6">The sequence shown here is derived from an EMBL/GenBank/DDBJ whole genome shotgun (WGS) entry which is preliminary data.</text>
</comment>
<dbReference type="Gene3D" id="1.10.8.10">
    <property type="entry name" value="DNA helicase RuvA subunit, C-terminal domain"/>
    <property type="match status" value="1"/>
</dbReference>
<evidence type="ECO:0000259" key="5">
    <source>
        <dbReference type="PROSITE" id="PS51151"/>
    </source>
</evidence>
<evidence type="ECO:0000256" key="3">
    <source>
        <dbReference type="ARBA" id="ARBA00030300"/>
    </source>
</evidence>
<dbReference type="PIRSF" id="PIRSF015901">
    <property type="entry name" value="NAC_alpha"/>
    <property type="match status" value="1"/>
</dbReference>
<dbReference type="Pfam" id="PF01849">
    <property type="entry name" value="NAC"/>
    <property type="match status" value="1"/>
</dbReference>
<feature type="compositionally biased region" description="Basic and acidic residues" evidence="4">
    <location>
        <begin position="103"/>
        <end position="112"/>
    </location>
</feature>
<organism evidence="6 7">
    <name type="scientific">Mucor flavus</name>
    <dbReference type="NCBI Taxonomy" id="439312"/>
    <lineage>
        <taxon>Eukaryota</taxon>
        <taxon>Fungi</taxon>
        <taxon>Fungi incertae sedis</taxon>
        <taxon>Mucoromycota</taxon>
        <taxon>Mucoromycotina</taxon>
        <taxon>Mucoromycetes</taxon>
        <taxon>Mucorales</taxon>
        <taxon>Mucorineae</taxon>
        <taxon>Mucoraceae</taxon>
        <taxon>Mucor</taxon>
    </lineage>
</organism>
<dbReference type="PANTHER" id="PTHR21713">
    <property type="entry name" value="NASCENT POLYPEPTIDE ASSOCIATED COMPLEX ALPHA SUBUNIT-RELATED"/>
    <property type="match status" value="1"/>
</dbReference>
<dbReference type="SMART" id="SM01407">
    <property type="entry name" value="NAC"/>
    <property type="match status" value="1"/>
</dbReference>
<feature type="domain" description="NAC-A/B" evidence="5">
    <location>
        <begin position="9"/>
        <end position="74"/>
    </location>
</feature>
<dbReference type="InterPro" id="IPR044034">
    <property type="entry name" value="NAC-like_UBA"/>
</dbReference>
<dbReference type="PROSITE" id="PS51151">
    <property type="entry name" value="NAC_AB"/>
    <property type="match status" value="1"/>
</dbReference>
<dbReference type="Gene3D" id="2.20.70.30">
    <property type="entry name" value="Nascent polypeptide-associated complex domain"/>
    <property type="match status" value="1"/>
</dbReference>
<reference evidence="6 7" key="1">
    <citation type="submission" date="2024-04" db="EMBL/GenBank/DDBJ databases">
        <title>genome sequences of Mucor flavus KT1a and Helicostylum pulchrum KT1b strains isolated from the surface of a dry-aged beef.</title>
        <authorList>
            <person name="Toyotome T."/>
            <person name="Hosono M."/>
            <person name="Torimaru M."/>
            <person name="Fukuda K."/>
            <person name="Mikami N."/>
        </authorList>
    </citation>
    <scope>NUCLEOTIDE SEQUENCE [LARGE SCALE GENOMIC DNA]</scope>
    <source>
        <strain evidence="6 7">KT1a</strain>
    </source>
</reference>
<dbReference type="InterPro" id="IPR002715">
    <property type="entry name" value="Nas_poly-pep-assoc_cplx_dom"/>
</dbReference>
<evidence type="ECO:0000256" key="1">
    <source>
        <dbReference type="ARBA" id="ARBA00009882"/>
    </source>
</evidence>
<evidence type="ECO:0000256" key="2">
    <source>
        <dbReference type="ARBA" id="ARBA00014437"/>
    </source>
</evidence>
<sequence length="164" mass="17955">MSEQSSPQSRGEQKARKALLALDLKPVKGVNRVTFTRGRATVYAIGKPEVFMSLNSDTFIVFGEMQAEDMAARAQQAALEQQLAQEAAKEEEEEEEEAVAAPKTKEEGGKEEEKEEENVDAGGMDEEHIKTVVSQASVTRSKAIEALKKNDGDVVNAIMELTLQ</sequence>
<gene>
    <name evidence="6" type="ORF">MFLAVUS_006092</name>
</gene>
<proteinExistence type="inferred from homology"/>
<accession>A0ABP9Z0K0</accession>
<feature type="region of interest" description="Disordered" evidence="4">
    <location>
        <begin position="83"/>
        <end position="127"/>
    </location>
</feature>
<dbReference type="EMBL" id="BAABUK010000013">
    <property type="protein sequence ID" value="GAA5812635.1"/>
    <property type="molecule type" value="Genomic_DNA"/>
</dbReference>
<dbReference type="Proteomes" id="UP001473302">
    <property type="component" value="Unassembled WGS sequence"/>
</dbReference>
<evidence type="ECO:0000313" key="6">
    <source>
        <dbReference type="EMBL" id="GAA5812635.1"/>
    </source>
</evidence>
<name>A0ABP9Z0K0_9FUNG</name>
<protein>
    <recommendedName>
        <fullName evidence="2">Nascent polypeptide-associated complex subunit alpha</fullName>
    </recommendedName>
    <alternativeName>
        <fullName evidence="3">Alpha-NAC</fullName>
    </alternativeName>
</protein>
<dbReference type="InterPro" id="IPR016641">
    <property type="entry name" value="EGD2/NACA0like"/>
</dbReference>
<dbReference type="CDD" id="cd22054">
    <property type="entry name" value="NAC_NACA"/>
    <property type="match status" value="1"/>
</dbReference>
<dbReference type="Pfam" id="PF19026">
    <property type="entry name" value="UBA_HYPK"/>
    <property type="match status" value="1"/>
</dbReference>
<evidence type="ECO:0000313" key="7">
    <source>
        <dbReference type="Proteomes" id="UP001473302"/>
    </source>
</evidence>
<comment type="similarity">
    <text evidence="1">Belongs to the NAC-alpha family.</text>
</comment>
<dbReference type="InterPro" id="IPR038187">
    <property type="entry name" value="NAC_A/B_dom_sf"/>
</dbReference>